<dbReference type="RefSeq" id="WP_386026369.1">
    <property type="nucleotide sequence ID" value="NZ_JBHUHX010000021.1"/>
</dbReference>
<feature type="transmembrane region" description="Helical" evidence="1">
    <location>
        <begin position="42"/>
        <end position="63"/>
    </location>
</feature>
<dbReference type="InterPro" id="IPR018692">
    <property type="entry name" value="DUF2189"/>
</dbReference>
<organism evidence="2 3">
    <name type="scientific">Thiorhodococcus fuscus</name>
    <dbReference type="NCBI Taxonomy" id="527200"/>
    <lineage>
        <taxon>Bacteria</taxon>
        <taxon>Pseudomonadati</taxon>
        <taxon>Pseudomonadota</taxon>
        <taxon>Gammaproteobacteria</taxon>
        <taxon>Chromatiales</taxon>
        <taxon>Chromatiaceae</taxon>
        <taxon>Thiorhodococcus</taxon>
    </lineage>
</organism>
<evidence type="ECO:0000256" key="1">
    <source>
        <dbReference type="SAM" id="Phobius"/>
    </source>
</evidence>
<proteinExistence type="predicted"/>
<feature type="transmembrane region" description="Helical" evidence="1">
    <location>
        <begin position="121"/>
        <end position="144"/>
    </location>
</feature>
<keyword evidence="3" id="KW-1185">Reference proteome</keyword>
<sequence length="262" mass="28778">MSSLGLVYRPVFSGVSRSARIGLDHPWQWLAKGWRDLQAAPVYSLTYGAGIVLLSIALTSVMILGHLTFLVPFLAAGFFLVAPLLAIGLYRMSANLERGQPLTRCQALDAFRRNQGQLGMLMGIQFLILQTWMLVSVVLVLMLYDDTFPTLDDLFPALFLSGEHTLILLAVTLLGALFAAGVFCISAITVPMLIDRRVDVLTAMRKSVEVVRENWAAMLLWSSLIVLIVGAGLVTFYLGLFVAVPLVGHATWHAYRDLVPSD</sequence>
<dbReference type="Pfam" id="PF09955">
    <property type="entry name" value="DUF2189"/>
    <property type="match status" value="1"/>
</dbReference>
<reference evidence="3" key="1">
    <citation type="journal article" date="2019" name="Int. J. Syst. Evol. Microbiol.">
        <title>The Global Catalogue of Microorganisms (GCM) 10K type strain sequencing project: providing services to taxonomists for standard genome sequencing and annotation.</title>
        <authorList>
            <consortium name="The Broad Institute Genomics Platform"/>
            <consortium name="The Broad Institute Genome Sequencing Center for Infectious Disease"/>
            <person name="Wu L."/>
            <person name="Ma J."/>
        </authorList>
    </citation>
    <scope>NUCLEOTIDE SEQUENCE [LARGE SCALE GENOMIC DNA]</scope>
    <source>
        <strain evidence="3">KACC 12597</strain>
    </source>
</reference>
<feature type="transmembrane region" description="Helical" evidence="1">
    <location>
        <begin position="69"/>
        <end position="90"/>
    </location>
</feature>
<keyword evidence="1" id="KW-0812">Transmembrane</keyword>
<keyword evidence="1" id="KW-0472">Membrane</keyword>
<gene>
    <name evidence="2" type="ORF">ACFSJC_10390</name>
</gene>
<evidence type="ECO:0000313" key="3">
    <source>
        <dbReference type="Proteomes" id="UP001597337"/>
    </source>
</evidence>
<accession>A0ABW4Y9G5</accession>
<comment type="caution">
    <text evidence="2">The sequence shown here is derived from an EMBL/GenBank/DDBJ whole genome shotgun (WGS) entry which is preliminary data.</text>
</comment>
<evidence type="ECO:0000313" key="2">
    <source>
        <dbReference type="EMBL" id="MFD2112247.1"/>
    </source>
</evidence>
<dbReference type="Proteomes" id="UP001597337">
    <property type="component" value="Unassembled WGS sequence"/>
</dbReference>
<name>A0ABW4Y9G5_9GAMM</name>
<protein>
    <submittedName>
        <fullName evidence="2">DUF2189 domain-containing protein</fullName>
    </submittedName>
</protein>
<feature type="transmembrane region" description="Helical" evidence="1">
    <location>
        <begin position="164"/>
        <end position="194"/>
    </location>
</feature>
<dbReference type="EMBL" id="JBHUHX010000021">
    <property type="protein sequence ID" value="MFD2112247.1"/>
    <property type="molecule type" value="Genomic_DNA"/>
</dbReference>
<keyword evidence="1" id="KW-1133">Transmembrane helix</keyword>
<feature type="transmembrane region" description="Helical" evidence="1">
    <location>
        <begin position="215"/>
        <end position="238"/>
    </location>
</feature>